<protein>
    <recommendedName>
        <fullName evidence="1">GUN4-like domain-containing protein</fullName>
    </recommendedName>
</protein>
<evidence type="ECO:0000259" key="1">
    <source>
        <dbReference type="Pfam" id="PF05419"/>
    </source>
</evidence>
<dbReference type="Gene3D" id="1.25.40.620">
    <property type="match status" value="1"/>
</dbReference>
<dbReference type="Proteomes" id="UP000017836">
    <property type="component" value="Unassembled WGS sequence"/>
</dbReference>
<dbReference type="InterPro" id="IPR008629">
    <property type="entry name" value="GUN4-like"/>
</dbReference>
<dbReference type="EMBL" id="KI392567">
    <property type="protein sequence ID" value="ERN13596.1"/>
    <property type="molecule type" value="Genomic_DNA"/>
</dbReference>
<dbReference type="PANTHER" id="PTHR34800">
    <property type="entry name" value="TETRAPYRROLE-BINDING PROTEIN, CHLOROPLASTIC"/>
    <property type="match status" value="1"/>
</dbReference>
<dbReference type="HOGENOM" id="CLU_067449_0_0_1"/>
<reference evidence="3" key="1">
    <citation type="journal article" date="2013" name="Science">
        <title>The Amborella genome and the evolution of flowering plants.</title>
        <authorList>
            <consortium name="Amborella Genome Project"/>
        </authorList>
    </citation>
    <scope>NUCLEOTIDE SEQUENCE [LARGE SCALE GENOMIC DNA]</scope>
</reference>
<dbReference type="GO" id="GO:0019899">
    <property type="term" value="F:enzyme binding"/>
    <property type="evidence" value="ECO:0007669"/>
    <property type="project" value="EnsemblPlants"/>
</dbReference>
<evidence type="ECO:0000313" key="2">
    <source>
        <dbReference type="EMBL" id="ERN13596.1"/>
    </source>
</evidence>
<accession>W1PZS5</accession>
<dbReference type="eggNOG" id="ENOG502QWGS">
    <property type="taxonomic scope" value="Eukaryota"/>
</dbReference>
<evidence type="ECO:0000313" key="3">
    <source>
        <dbReference type="Proteomes" id="UP000017836"/>
    </source>
</evidence>
<dbReference type="GO" id="GO:0046906">
    <property type="term" value="F:tetrapyrrole binding"/>
    <property type="evidence" value="ECO:0000318"/>
    <property type="project" value="GO_Central"/>
</dbReference>
<dbReference type="OMA" id="SVQKEIW"/>
<organism evidence="2 3">
    <name type="scientific">Amborella trichopoda</name>
    <dbReference type="NCBI Taxonomy" id="13333"/>
    <lineage>
        <taxon>Eukaryota</taxon>
        <taxon>Viridiplantae</taxon>
        <taxon>Streptophyta</taxon>
        <taxon>Embryophyta</taxon>
        <taxon>Tracheophyta</taxon>
        <taxon>Spermatophyta</taxon>
        <taxon>Magnoliopsida</taxon>
        <taxon>Amborellales</taxon>
        <taxon>Amborellaceae</taxon>
        <taxon>Amborella</taxon>
    </lineage>
</organism>
<dbReference type="AlphaFoldDB" id="W1PZS5"/>
<sequence length="201" mass="23553">MNSSLSLSTNQQTISYDLLEEHLSNKQFREADEETRRLLIQLAGEQAQTRKYVFFSEVKFIGASDLQAIDKLWSTHSNGKFGYSVQKKIWEKVERDFTKFFVKVGWMKKLETEVEQFGYRSFPTEFMWELNGETPEGHLPLTNALRGTQLLYSILTHPAFEVEEEQEEEVDVKTEDVREENLKSPNKPLIKRSLIEPDYSF</sequence>
<dbReference type="CDD" id="cd16383">
    <property type="entry name" value="GUN4"/>
    <property type="match status" value="1"/>
</dbReference>
<dbReference type="PANTHER" id="PTHR34800:SF1">
    <property type="entry name" value="TETRAPYRROLE-BINDING PROTEIN, CHLOROPLASTIC"/>
    <property type="match status" value="1"/>
</dbReference>
<dbReference type="Gene3D" id="1.10.10.1770">
    <property type="entry name" value="Gun4-like"/>
    <property type="match status" value="1"/>
</dbReference>
<keyword evidence="3" id="KW-1185">Reference proteome</keyword>
<dbReference type="GO" id="GO:0009507">
    <property type="term" value="C:chloroplast"/>
    <property type="evidence" value="ECO:0000318"/>
    <property type="project" value="GO_Central"/>
</dbReference>
<gene>
    <name evidence="2" type="ORF">AMTR_s00049p00052690</name>
</gene>
<dbReference type="Pfam" id="PF05419">
    <property type="entry name" value="GUN4"/>
    <property type="match status" value="1"/>
</dbReference>
<dbReference type="Gramene" id="ERN13596">
    <property type="protein sequence ID" value="ERN13596"/>
    <property type="gene ID" value="AMTR_s00049p00052690"/>
</dbReference>
<dbReference type="GO" id="GO:0010019">
    <property type="term" value="P:chloroplast-nucleus signaling pathway"/>
    <property type="evidence" value="ECO:0000318"/>
    <property type="project" value="GO_Central"/>
</dbReference>
<feature type="domain" description="GUN4-like" evidence="1">
    <location>
        <begin position="10"/>
        <end position="158"/>
    </location>
</feature>
<dbReference type="STRING" id="13333.W1PZS5"/>
<name>W1PZS5_AMBTC</name>
<dbReference type="FunFam" id="1.10.10.1770:FF:000001">
    <property type="entry name" value="Tetrapyrrole-binding protein, chloroplastic"/>
    <property type="match status" value="1"/>
</dbReference>
<dbReference type="SUPFAM" id="SSF140869">
    <property type="entry name" value="GUN4-like"/>
    <property type="match status" value="1"/>
</dbReference>
<proteinExistence type="predicted"/>
<dbReference type="InterPro" id="IPR037215">
    <property type="entry name" value="GUN4-like_sf"/>
</dbReference>